<dbReference type="Gene3D" id="2.60.40.10">
    <property type="entry name" value="Immunoglobulins"/>
    <property type="match status" value="1"/>
</dbReference>
<dbReference type="RefSeq" id="WP_346750711.1">
    <property type="nucleotide sequence ID" value="NZ_JAUJEA010000001.1"/>
</dbReference>
<dbReference type="EMBL" id="JAUJEA010000001">
    <property type="protein sequence ID" value="MDN5200689.1"/>
    <property type="molecule type" value="Genomic_DNA"/>
</dbReference>
<name>A0ABT8KJ19_9BACT</name>
<protein>
    <recommendedName>
        <fullName evidence="3">FTP domain-containing protein</fullName>
    </recommendedName>
</protein>
<evidence type="ECO:0000313" key="1">
    <source>
        <dbReference type="EMBL" id="MDN5200689.1"/>
    </source>
</evidence>
<dbReference type="InterPro" id="IPR013783">
    <property type="entry name" value="Ig-like_fold"/>
</dbReference>
<evidence type="ECO:0008006" key="3">
    <source>
        <dbReference type="Google" id="ProtNLM"/>
    </source>
</evidence>
<proteinExistence type="predicted"/>
<keyword evidence="2" id="KW-1185">Reference proteome</keyword>
<dbReference type="SUPFAM" id="SSF55486">
    <property type="entry name" value="Metalloproteases ('zincins'), catalytic domain"/>
    <property type="match status" value="1"/>
</dbReference>
<comment type="caution">
    <text evidence="1">The sequence shown here is derived from an EMBL/GenBank/DDBJ whole genome shotgun (WGS) entry which is preliminary data.</text>
</comment>
<accession>A0ABT8KJ19</accession>
<gene>
    <name evidence="1" type="ORF">QQ008_04935</name>
</gene>
<organism evidence="1 2">
    <name type="scientific">Splendidivirga corallicola</name>
    <dbReference type="NCBI Taxonomy" id="3051826"/>
    <lineage>
        <taxon>Bacteria</taxon>
        <taxon>Pseudomonadati</taxon>
        <taxon>Bacteroidota</taxon>
        <taxon>Cytophagia</taxon>
        <taxon>Cytophagales</taxon>
        <taxon>Splendidivirgaceae</taxon>
        <taxon>Splendidivirga</taxon>
    </lineage>
</organism>
<evidence type="ECO:0000313" key="2">
    <source>
        <dbReference type="Proteomes" id="UP001172082"/>
    </source>
</evidence>
<sequence length="942" mass="105084">MEINKNTKVTHDNDGRIKQILHIQQPYRNEKITGLDDLVFDYLDNVCENLEIPSQAIAKAEGRNIDTSESMLRLEDVKRTKDSAVYSFQQYVQSLPIWEAGLSVIGNTRSESIRMCHNNYSYKVNIGKAPGDKGIEPDKVDIKFLKEFLLDQGLKRAEQNAFLKEIAKMAAERFEVSKITQSRSIIYQYKKDHRIHQEQMGPHDSISGLKFDNFDIPLDPVDDSIEENTYYKVTDVLFTAGIKDFVEPYNFRIFIEPHTGSILYARILLSHVDGYVYLKDPPTKGSSGLTGSSPSGSLDPLRDSVTLQGLDTPSGGTYSLTGEYIALEDISDPNVLPPTNSANFNYSVPTDDFSAVNAYYHSDKLFRMLSFYDIDIHDYFNGTDFPVRVDHRASIGCTCGGGNCKNASAPGNSSSNGSDGFRYALVEANTPVGIATAWRVVLHEFGHACLWDNVNSPNFGFCHSMGDSLAVILNDPGTQATDRFESFPWSKIDRRHDRPISDWAYYGPNYDGSYGTEQILSTTLFRVYRVTGGDYIGYPNHQKFAADWVIKTVLQTVGELTPATNANSPEELCNSMMSTEIGINSFLGIPGGHLHKVIRWSFEKQGAYLATPVTDNSNDQEGAPEPVDVYIDDGRNGIYEPMLGNFWNTTDIWNRLMADNGITHDPPVVGVTNYIYVRIKNRGTQPASNIVVRGYQCNPGTGLVWPNDWTPWATPSINVPGTLNPGASTVVGPFQWIPQNVGHDCLLAMVDADGDSANDSTVTAGPIPHYRLVPFDNNIAQRNVVPVAGGGSGSGLTGSFIDRRFLVRNPFEREVHVTFEIEQHSLLTKLGLQLGFKGVDMKEGFKLGAREEKEVEFDVIKRSGDFSKQDIASQNHPPQVEVLVYTDELLTGGMTYRLDPEIEKDLRGKPYGQEDKDDNDPCKKKGFFNWLRCLIKKIFGHR</sequence>
<dbReference type="Proteomes" id="UP001172082">
    <property type="component" value="Unassembled WGS sequence"/>
</dbReference>
<reference evidence="1" key="1">
    <citation type="submission" date="2023-06" db="EMBL/GenBank/DDBJ databases">
        <title>Genomic of Parafulvivirga corallium.</title>
        <authorList>
            <person name="Wang G."/>
        </authorList>
    </citation>
    <scope>NUCLEOTIDE SEQUENCE</scope>
    <source>
        <strain evidence="1">BMA10</strain>
    </source>
</reference>